<dbReference type="EMBL" id="JBDIVE010000007">
    <property type="protein sequence ID" value="MEN3069590.1"/>
    <property type="molecule type" value="Genomic_DNA"/>
</dbReference>
<evidence type="ECO:0000256" key="1">
    <source>
        <dbReference type="SAM" id="SignalP"/>
    </source>
</evidence>
<organism evidence="2 3">
    <name type="scientific">Uliginosibacterium sediminicola</name>
    <dbReference type="NCBI Taxonomy" id="2024550"/>
    <lineage>
        <taxon>Bacteria</taxon>
        <taxon>Pseudomonadati</taxon>
        <taxon>Pseudomonadota</taxon>
        <taxon>Betaproteobacteria</taxon>
        <taxon>Rhodocyclales</taxon>
        <taxon>Zoogloeaceae</taxon>
        <taxon>Uliginosibacterium</taxon>
    </lineage>
</organism>
<evidence type="ECO:0000313" key="3">
    <source>
        <dbReference type="Proteomes" id="UP001410394"/>
    </source>
</evidence>
<proteinExistence type="predicted"/>
<dbReference type="RefSeq" id="WP_345920357.1">
    <property type="nucleotide sequence ID" value="NZ_JBDIVE010000007.1"/>
</dbReference>
<comment type="caution">
    <text evidence="2">The sequence shown here is derived from an EMBL/GenBank/DDBJ whole genome shotgun (WGS) entry which is preliminary data.</text>
</comment>
<feature type="signal peptide" evidence="1">
    <location>
        <begin position="1"/>
        <end position="23"/>
    </location>
</feature>
<dbReference type="Proteomes" id="UP001410394">
    <property type="component" value="Unassembled WGS sequence"/>
</dbReference>
<evidence type="ECO:0000313" key="2">
    <source>
        <dbReference type="EMBL" id="MEN3069590.1"/>
    </source>
</evidence>
<sequence>MNSPSYRSVVFFLLALASTGALAQQSAPAAAPAGATLSAYPSFDRFGRDFALAKIRQSAQSSHSKPAEQYYAKGALGRYRLAEPDVEVVWSDAVKTHDKLSLERLSLSKPGQQVLELAIGQGSRDKVLGLLGKADFSGEGWLSYSRPSASCFDRLDFNFKDDVISRIEWWWCSEQ</sequence>
<gene>
    <name evidence="2" type="ORF">ABDB84_13965</name>
</gene>
<feature type="chain" id="PRO_5046670453" evidence="1">
    <location>
        <begin position="24"/>
        <end position="175"/>
    </location>
</feature>
<keyword evidence="1" id="KW-0732">Signal</keyword>
<name>A0ABU9Z0V8_9RHOO</name>
<reference evidence="2 3" key="1">
    <citation type="journal article" date="2018" name="Int. J. Syst. Evol. Microbiol.">
        <title>Uliginosibacterium sediminicola sp. nov., isolated from freshwater sediment.</title>
        <authorList>
            <person name="Hwang W.M."/>
            <person name="Kim S.M."/>
            <person name="Kang K."/>
            <person name="Ahn T.Y."/>
        </authorList>
    </citation>
    <scope>NUCLEOTIDE SEQUENCE [LARGE SCALE GENOMIC DNA]</scope>
    <source>
        <strain evidence="2 3">M1-21</strain>
    </source>
</reference>
<protein>
    <submittedName>
        <fullName evidence="2">Uncharacterized protein</fullName>
    </submittedName>
</protein>
<keyword evidence="3" id="KW-1185">Reference proteome</keyword>
<accession>A0ABU9Z0V8</accession>